<evidence type="ECO:0000256" key="4">
    <source>
        <dbReference type="ARBA" id="ARBA00022982"/>
    </source>
</evidence>
<keyword evidence="4" id="KW-0249">Electron transport</keyword>
<gene>
    <name evidence="7" type="ORF">PAF17_13820</name>
</gene>
<dbReference type="InterPro" id="IPR002321">
    <property type="entry name" value="Cyt_c_II"/>
</dbReference>
<keyword evidence="2" id="KW-0349">Heme</keyword>
<evidence type="ECO:0000256" key="2">
    <source>
        <dbReference type="ARBA" id="ARBA00022617"/>
    </source>
</evidence>
<evidence type="ECO:0000313" key="8">
    <source>
        <dbReference type="Proteomes" id="UP001165641"/>
    </source>
</evidence>
<dbReference type="InterPro" id="IPR010980">
    <property type="entry name" value="Cyt_c/b562"/>
</dbReference>
<feature type="chain" id="PRO_5045132376" evidence="6">
    <location>
        <begin position="22"/>
        <end position="151"/>
    </location>
</feature>
<keyword evidence="1" id="KW-0813">Transport</keyword>
<organism evidence="7 8">
    <name type="scientific">Paracoccus onchidii</name>
    <dbReference type="NCBI Taxonomy" id="3017813"/>
    <lineage>
        <taxon>Bacteria</taxon>
        <taxon>Pseudomonadati</taxon>
        <taxon>Pseudomonadota</taxon>
        <taxon>Alphaproteobacteria</taxon>
        <taxon>Rhodobacterales</taxon>
        <taxon>Paracoccaceae</taxon>
        <taxon>Paracoccus</taxon>
    </lineage>
</organism>
<sequence length="151" mass="15795">MKLFKSAALVAFLAVPVIATAQSTEDVMEARHGFMRMLALNMGQLSGMAKGEIEYDEAAAATAAANIEALTQYTATGLFVPGTSSEDLENSGALPAVWDNSEKFAQEFQSFAEAATGASEGVKGGQGNIGPVLQKLGGSCKSCHDDFRKPE</sequence>
<dbReference type="PROSITE" id="PS51009">
    <property type="entry name" value="CYTCII"/>
    <property type="match status" value="1"/>
</dbReference>
<protein>
    <submittedName>
        <fullName evidence="7">Cytochrome c</fullName>
    </submittedName>
</protein>
<dbReference type="PIRSF" id="PIRSF000027">
    <property type="entry name" value="Cytc_c_prime"/>
    <property type="match status" value="1"/>
</dbReference>
<dbReference type="Proteomes" id="UP001165641">
    <property type="component" value="Unassembled WGS sequence"/>
</dbReference>
<proteinExistence type="predicted"/>
<evidence type="ECO:0000256" key="1">
    <source>
        <dbReference type="ARBA" id="ARBA00022448"/>
    </source>
</evidence>
<dbReference type="SUPFAM" id="SSF47175">
    <property type="entry name" value="Cytochromes"/>
    <property type="match status" value="1"/>
</dbReference>
<keyword evidence="3" id="KW-0479">Metal-binding</keyword>
<evidence type="ECO:0000313" key="7">
    <source>
        <dbReference type="EMBL" id="MDB6178575.1"/>
    </source>
</evidence>
<comment type="caution">
    <text evidence="7">The sequence shown here is derived from an EMBL/GenBank/DDBJ whole genome shotgun (WGS) entry which is preliminary data.</text>
</comment>
<evidence type="ECO:0000256" key="5">
    <source>
        <dbReference type="ARBA" id="ARBA00023004"/>
    </source>
</evidence>
<name>A0ABT4ZIL3_9RHOB</name>
<keyword evidence="5" id="KW-0408">Iron</keyword>
<dbReference type="Pfam" id="PF01322">
    <property type="entry name" value="Cytochrom_C_2"/>
    <property type="match status" value="1"/>
</dbReference>
<evidence type="ECO:0000256" key="6">
    <source>
        <dbReference type="SAM" id="SignalP"/>
    </source>
</evidence>
<dbReference type="Gene3D" id="1.20.120.10">
    <property type="entry name" value="Cytochrome c/b562"/>
    <property type="match status" value="1"/>
</dbReference>
<keyword evidence="6" id="KW-0732">Signal</keyword>
<feature type="signal peptide" evidence="6">
    <location>
        <begin position="1"/>
        <end position="21"/>
    </location>
</feature>
<evidence type="ECO:0000256" key="3">
    <source>
        <dbReference type="ARBA" id="ARBA00022723"/>
    </source>
</evidence>
<dbReference type="RefSeq" id="WP_271889694.1">
    <property type="nucleotide sequence ID" value="NZ_JAQBIE010000018.1"/>
</dbReference>
<dbReference type="InterPro" id="IPR012127">
    <property type="entry name" value="Cyt_c_prime"/>
</dbReference>
<accession>A0ABT4ZIL3</accession>
<dbReference type="EMBL" id="JAQBIE010000018">
    <property type="protein sequence ID" value="MDB6178575.1"/>
    <property type="molecule type" value="Genomic_DNA"/>
</dbReference>
<keyword evidence="8" id="KW-1185">Reference proteome</keyword>
<reference evidence="7" key="1">
    <citation type="submission" date="2022-12" db="EMBL/GenBank/DDBJ databases">
        <title>Paracoccus onchidii sp. nov., isolated from a marine invertebrate from the South China Sea.</title>
        <authorList>
            <person name="Xu S."/>
            <person name="Liu Z."/>
            <person name="Xu Y."/>
        </authorList>
    </citation>
    <scope>NUCLEOTIDE SEQUENCE</scope>
    <source>
        <strain evidence="7">Z330</strain>
    </source>
</reference>